<dbReference type="AlphaFoldDB" id="C6X9M8"/>
<dbReference type="InterPro" id="IPR003140">
    <property type="entry name" value="PLipase/COase/thioEstase"/>
</dbReference>
<evidence type="ECO:0000259" key="3">
    <source>
        <dbReference type="Pfam" id="PF02230"/>
    </source>
</evidence>
<reference evidence="5" key="1">
    <citation type="submission" date="2009-07" db="EMBL/GenBank/DDBJ databases">
        <title>Complete sequence of chromosome of Methylovorus sp. SIP3-4.</title>
        <authorList>
            <person name="Lucas S."/>
            <person name="Copeland A."/>
            <person name="Lapidus A."/>
            <person name="Glavina del Rio T."/>
            <person name="Tice H."/>
            <person name="Bruce D."/>
            <person name="Goodwin L."/>
            <person name="Pitluck S."/>
            <person name="Clum A."/>
            <person name="Larimer F."/>
            <person name="Land M."/>
            <person name="Hauser L."/>
            <person name="Kyrpides N."/>
            <person name="Mikhailova N."/>
            <person name="Kayluzhnaya M."/>
            <person name="Chistoserdova L."/>
        </authorList>
    </citation>
    <scope>NUCLEOTIDE SEQUENCE [LARGE SCALE GENOMIC DNA]</scope>
    <source>
        <strain evidence="5">SIP3-4</strain>
    </source>
</reference>
<organism evidence="4 5">
    <name type="scientific">Methylovorus glucosotrophus (strain SIP3-4)</name>
    <dbReference type="NCBI Taxonomy" id="582744"/>
    <lineage>
        <taxon>Bacteria</taxon>
        <taxon>Pseudomonadati</taxon>
        <taxon>Pseudomonadota</taxon>
        <taxon>Betaproteobacteria</taxon>
        <taxon>Nitrosomonadales</taxon>
        <taxon>Methylophilaceae</taxon>
        <taxon>Methylovorus</taxon>
    </lineage>
</organism>
<dbReference type="STRING" id="582744.Msip34_0600"/>
<keyword evidence="5" id="KW-1185">Reference proteome</keyword>
<evidence type="ECO:0000313" key="5">
    <source>
        <dbReference type="Proteomes" id="UP000002743"/>
    </source>
</evidence>
<evidence type="ECO:0000313" key="4">
    <source>
        <dbReference type="EMBL" id="ACT49848.1"/>
    </source>
</evidence>
<dbReference type="eggNOG" id="COG0400">
    <property type="taxonomic scope" value="Bacteria"/>
</dbReference>
<dbReference type="KEGG" id="mei:Msip34_0600"/>
<dbReference type="SUPFAM" id="SSF53474">
    <property type="entry name" value="alpha/beta-Hydrolases"/>
    <property type="match status" value="1"/>
</dbReference>
<dbReference type="OrthoDB" id="9801763at2"/>
<evidence type="ECO:0000256" key="2">
    <source>
        <dbReference type="ARBA" id="ARBA00022801"/>
    </source>
</evidence>
<dbReference type="GO" id="GO:0106435">
    <property type="term" value="F:carboxylesterase activity"/>
    <property type="evidence" value="ECO:0007669"/>
    <property type="project" value="UniProtKB-EC"/>
</dbReference>
<dbReference type="Pfam" id="PF02230">
    <property type="entry name" value="Abhydrolase_2"/>
    <property type="match status" value="1"/>
</dbReference>
<comment type="similarity">
    <text evidence="1">Belongs to the AB hydrolase superfamily. AB hydrolase 2 family.</text>
</comment>
<dbReference type="Proteomes" id="UP000002743">
    <property type="component" value="Chromosome"/>
</dbReference>
<dbReference type="PANTHER" id="PTHR10655">
    <property type="entry name" value="LYSOPHOSPHOLIPASE-RELATED"/>
    <property type="match status" value="1"/>
</dbReference>
<accession>C6X9M8</accession>
<reference evidence="4 5" key="2">
    <citation type="journal article" date="2011" name="J. Bacteriol.">
        <title>Genomes of three methylotrophs from a single niche uncover genetic and metabolic divergence of Methylophilaceae.</title>
        <authorList>
            <person name="Lapidus A."/>
            <person name="Clum A."/>
            <person name="Labutti K."/>
            <person name="Kaluzhnaya M.G."/>
            <person name="Lim S."/>
            <person name="Beck D.A."/>
            <person name="Glavina Del Rio T."/>
            <person name="Nolan M."/>
            <person name="Mavromatis K."/>
            <person name="Huntemann M."/>
            <person name="Lucas S."/>
            <person name="Lidstrom M.E."/>
            <person name="Ivanova N."/>
            <person name="Chistoserdova L."/>
        </authorList>
    </citation>
    <scope>NUCLEOTIDE SEQUENCE [LARGE SCALE GENOMIC DNA]</scope>
    <source>
        <strain evidence="4 5">SIP3-4</strain>
    </source>
</reference>
<dbReference type="PANTHER" id="PTHR10655:SF17">
    <property type="entry name" value="LYSOPHOSPHOLIPASE-LIKE PROTEIN 1"/>
    <property type="match status" value="1"/>
</dbReference>
<sequence>MLEKITLEPQALATASIIWLHGLGADGHDFVPIAEELGLLQVRYIFPHAPVRPISLNNGYPMRGWYDIFGLGLDSQQDEAGIRAMQSEIETLVQDEIARGIPAERILLAGFSQGGAMALQTALRYPHKLAGVLALSTYLPLKPTLATEKHAANQATPIFMAHGTDDSVILPATAAISRDVLRDNGYALEWHTYDMPHSVCAEEIDDIRQFLQRVLS</sequence>
<dbReference type="EC" id="3.1.1.1" evidence="4"/>
<protein>
    <submittedName>
        <fullName evidence="4">Carboxylesterase</fullName>
        <ecNumber evidence="4">3.1.1.1</ecNumber>
    </submittedName>
</protein>
<dbReference type="RefSeq" id="WP_015829473.1">
    <property type="nucleotide sequence ID" value="NC_012969.1"/>
</dbReference>
<name>C6X9M8_METGS</name>
<gene>
    <name evidence="4" type="ordered locus">Msip34_0600</name>
</gene>
<feature type="domain" description="Phospholipase/carboxylesterase/thioesterase" evidence="3">
    <location>
        <begin position="8"/>
        <end position="213"/>
    </location>
</feature>
<dbReference type="Gene3D" id="3.40.50.1820">
    <property type="entry name" value="alpha/beta hydrolase"/>
    <property type="match status" value="1"/>
</dbReference>
<dbReference type="HOGENOM" id="CLU_049413_3_2_4"/>
<dbReference type="EMBL" id="CP001674">
    <property type="protein sequence ID" value="ACT49848.1"/>
    <property type="molecule type" value="Genomic_DNA"/>
</dbReference>
<dbReference type="InterPro" id="IPR029058">
    <property type="entry name" value="AB_hydrolase_fold"/>
</dbReference>
<dbReference type="InterPro" id="IPR050565">
    <property type="entry name" value="LYPA1-2/EST-like"/>
</dbReference>
<proteinExistence type="inferred from homology"/>
<keyword evidence="2 4" id="KW-0378">Hydrolase</keyword>
<evidence type="ECO:0000256" key="1">
    <source>
        <dbReference type="ARBA" id="ARBA00006499"/>
    </source>
</evidence>